<dbReference type="AlphaFoldDB" id="A0A4R3HW31"/>
<feature type="transmembrane region" description="Helical" evidence="1">
    <location>
        <begin position="12"/>
        <end position="30"/>
    </location>
</feature>
<evidence type="ECO:0000313" key="3">
    <source>
        <dbReference type="Proteomes" id="UP000295793"/>
    </source>
</evidence>
<protein>
    <submittedName>
        <fullName evidence="2">Tfp pilus assembly protein PilW</fullName>
    </submittedName>
</protein>
<reference evidence="2 3" key="1">
    <citation type="submission" date="2019-03" db="EMBL/GenBank/DDBJ databases">
        <title>Genomic Encyclopedia of Archaeal and Bacterial Type Strains, Phase II (KMG-II): from individual species to whole genera.</title>
        <authorList>
            <person name="Goeker M."/>
        </authorList>
    </citation>
    <scope>NUCLEOTIDE SEQUENCE [LARGE SCALE GENOMIC DNA]</scope>
    <source>
        <strain evidence="2 3">DSM 15388</strain>
    </source>
</reference>
<keyword evidence="1" id="KW-0472">Membrane</keyword>
<name>A0A4R3HW31_9GAMM</name>
<dbReference type="Pfam" id="PF07963">
    <property type="entry name" value="N_methyl"/>
    <property type="match status" value="1"/>
</dbReference>
<keyword evidence="1" id="KW-0812">Transmembrane</keyword>
<gene>
    <name evidence="2" type="ORF">BCF53_12424</name>
</gene>
<dbReference type="InterPro" id="IPR012902">
    <property type="entry name" value="N_methyl_site"/>
</dbReference>
<accession>A0A4R3HW31</accession>
<dbReference type="SUPFAM" id="SSF51126">
    <property type="entry name" value="Pectin lyase-like"/>
    <property type="match status" value="1"/>
</dbReference>
<evidence type="ECO:0000313" key="2">
    <source>
        <dbReference type="EMBL" id="TCS36441.1"/>
    </source>
</evidence>
<dbReference type="PROSITE" id="PS00409">
    <property type="entry name" value="PROKAR_NTER_METHYL"/>
    <property type="match status" value="1"/>
</dbReference>
<keyword evidence="3" id="KW-1185">Reference proteome</keyword>
<evidence type="ECO:0000256" key="1">
    <source>
        <dbReference type="SAM" id="Phobius"/>
    </source>
</evidence>
<dbReference type="OrthoDB" id="5296662at2"/>
<dbReference type="InterPro" id="IPR011050">
    <property type="entry name" value="Pectin_lyase_fold/virulence"/>
</dbReference>
<keyword evidence="1" id="KW-1133">Transmembrane helix</keyword>
<proteinExistence type="predicted"/>
<dbReference type="InterPro" id="IPR032092">
    <property type="entry name" value="PilW"/>
</dbReference>
<dbReference type="Pfam" id="PF16074">
    <property type="entry name" value="PilW"/>
    <property type="match status" value="1"/>
</dbReference>
<dbReference type="EMBL" id="SLZR01000024">
    <property type="protein sequence ID" value="TCS36441.1"/>
    <property type="molecule type" value="Genomic_DNA"/>
</dbReference>
<dbReference type="RefSeq" id="WP_132703815.1">
    <property type="nucleotide sequence ID" value="NZ_SLZR01000024.1"/>
</dbReference>
<dbReference type="GO" id="GO:0043683">
    <property type="term" value="P:type IV pilus assembly"/>
    <property type="evidence" value="ECO:0007669"/>
    <property type="project" value="InterPro"/>
</dbReference>
<organism evidence="2 3">
    <name type="scientific">Reinekea marinisedimentorum</name>
    <dbReference type="NCBI Taxonomy" id="230495"/>
    <lineage>
        <taxon>Bacteria</taxon>
        <taxon>Pseudomonadati</taxon>
        <taxon>Pseudomonadota</taxon>
        <taxon>Gammaproteobacteria</taxon>
        <taxon>Oceanospirillales</taxon>
        <taxon>Saccharospirillaceae</taxon>
        <taxon>Reinekea</taxon>
    </lineage>
</organism>
<comment type="caution">
    <text evidence="2">The sequence shown here is derived from an EMBL/GenBank/DDBJ whole genome shotgun (WGS) entry which is preliminary data.</text>
</comment>
<sequence>MSKQKGLSLVELLVAVALSLVIIGGIIQVFTANRQAYNLSESMIRVQESGRFALEFISEAIRSSGSYGCLPSASTETEDVQSLMSGFSDFNAIQTAAFTTGTTAPNWVASSNGATASTSTSVGSTDRLSLLHLTTDEYVVSSVPTTSSLVTSTTNDFSVSTSSPDYVMVSNCEVADIGYVSSIDSSTNTVTLNDTMRDTTFKRTDVRSTIAKLQHLSFTVDEANDNLTVQVNGNGAQTVIGGIESIQFEYGVDTGTDMVPDYYADIASIVTAGDEADITAVKISVLAVSGTTTEGAALNMDANSQSVNFDNTSITLGDGRYRAVFESTVVLRNRMN</sequence>
<dbReference type="Proteomes" id="UP000295793">
    <property type="component" value="Unassembled WGS sequence"/>
</dbReference>